<evidence type="ECO:0000256" key="2">
    <source>
        <dbReference type="ARBA" id="ARBA00022741"/>
    </source>
</evidence>
<keyword evidence="1" id="KW-0808">Transferase</keyword>
<dbReference type="GO" id="GO:0016301">
    <property type="term" value="F:kinase activity"/>
    <property type="evidence" value="ECO:0007669"/>
    <property type="project" value="UniProtKB-KW"/>
</dbReference>
<comment type="caution">
    <text evidence="7">The sequence shown here is derived from an EMBL/GenBank/DDBJ whole genome shotgun (WGS) entry which is preliminary data.</text>
</comment>
<keyword evidence="2" id="KW-0547">Nucleotide-binding</keyword>
<evidence type="ECO:0000259" key="6">
    <source>
        <dbReference type="Pfam" id="PF00217"/>
    </source>
</evidence>
<feature type="region of interest" description="Disordered" evidence="5">
    <location>
        <begin position="140"/>
        <end position="170"/>
    </location>
</feature>
<gene>
    <name evidence="7" type="ORF">F9K24_20060</name>
</gene>
<feature type="domain" description="Phosphagen kinase C-terminal" evidence="6">
    <location>
        <begin position="295"/>
        <end position="368"/>
    </location>
</feature>
<evidence type="ECO:0000313" key="7">
    <source>
        <dbReference type="EMBL" id="KAB2929371.1"/>
    </source>
</evidence>
<proteinExistence type="predicted"/>
<name>A0A833GXT2_9LEPT</name>
<dbReference type="Pfam" id="PF00217">
    <property type="entry name" value="ATP-gua_Ptrans"/>
    <property type="match status" value="1"/>
</dbReference>
<evidence type="ECO:0000256" key="4">
    <source>
        <dbReference type="ARBA" id="ARBA00022840"/>
    </source>
</evidence>
<accession>A0A833GXT2</accession>
<sequence>MIWSWRAAFRIAMRSETESWNVSHSMRCGHCGQVLRVFRLNPEKARVEPYCEHCRIYFETAPDPLALRCSGCGLDFATIRFSERLGCSRCYDTFRDSLLEMITKERGRKPPLFERPAPSRAAMARHRLLHDVLTTASERAELNPSSTVDIGDRSEPHPASAGAGDPASCEPEAGELVVRIRVARNLPDVPYLSRLPDPERRLLQEFLLSDGSSVVRFFEERSPAYATVRQGARRLSADGSFEIRADDEDHLRLAFFLRLPVAEANANPASESQQGEPALREEQILKQIGRFEEQVLATLAALDEHLWFQAHPLFGFLTACPSNAGNGMRMSLRFRRQSDPAIWLAELAALRRGGLSVRGSAGEGSAIESSATVLLPVRDSGALRRIVRLFLRTL</sequence>
<protein>
    <recommendedName>
        <fullName evidence="6">Phosphagen kinase C-terminal domain-containing protein</fullName>
    </recommendedName>
</protein>
<evidence type="ECO:0000256" key="1">
    <source>
        <dbReference type="ARBA" id="ARBA00022679"/>
    </source>
</evidence>
<dbReference type="Proteomes" id="UP000460298">
    <property type="component" value="Unassembled WGS sequence"/>
</dbReference>
<keyword evidence="3" id="KW-0418">Kinase</keyword>
<dbReference type="AlphaFoldDB" id="A0A833GXT2"/>
<evidence type="ECO:0000313" key="8">
    <source>
        <dbReference type="Proteomes" id="UP000460298"/>
    </source>
</evidence>
<reference evidence="7 8" key="1">
    <citation type="submission" date="2019-10" db="EMBL/GenBank/DDBJ databases">
        <title>Extracellular Electron Transfer in a Candidatus Methanoperedens spp. Enrichment Culture.</title>
        <authorList>
            <person name="Berger S."/>
            <person name="Rangel Shaw D."/>
            <person name="Berben T."/>
            <person name="In 'T Zandt M."/>
            <person name="Frank J."/>
            <person name="Reimann J."/>
            <person name="Jetten M.S.M."/>
            <person name="Welte C.U."/>
        </authorList>
    </citation>
    <scope>NUCLEOTIDE SEQUENCE [LARGE SCALE GENOMIC DNA]</scope>
    <source>
        <strain evidence="7">SB12</strain>
    </source>
</reference>
<dbReference type="InterPro" id="IPR014746">
    <property type="entry name" value="Gln_synth/guanido_kin_cat_dom"/>
</dbReference>
<dbReference type="Gene3D" id="3.30.590.10">
    <property type="entry name" value="Glutamine synthetase/guanido kinase, catalytic domain"/>
    <property type="match status" value="1"/>
</dbReference>
<dbReference type="EMBL" id="WBUI01000032">
    <property type="protein sequence ID" value="KAB2929371.1"/>
    <property type="molecule type" value="Genomic_DNA"/>
</dbReference>
<dbReference type="GO" id="GO:0005524">
    <property type="term" value="F:ATP binding"/>
    <property type="evidence" value="ECO:0007669"/>
    <property type="project" value="UniProtKB-KW"/>
</dbReference>
<evidence type="ECO:0000256" key="3">
    <source>
        <dbReference type="ARBA" id="ARBA00022777"/>
    </source>
</evidence>
<keyword evidence="4" id="KW-0067">ATP-binding</keyword>
<dbReference type="SUPFAM" id="SSF55931">
    <property type="entry name" value="Glutamine synthetase/guanido kinase"/>
    <property type="match status" value="1"/>
</dbReference>
<dbReference type="InterPro" id="IPR022414">
    <property type="entry name" value="ATP-guanido_PTrfase_cat"/>
</dbReference>
<evidence type="ECO:0000256" key="5">
    <source>
        <dbReference type="SAM" id="MobiDB-lite"/>
    </source>
</evidence>
<organism evidence="7 8">
    <name type="scientific">Leptonema illini</name>
    <dbReference type="NCBI Taxonomy" id="183"/>
    <lineage>
        <taxon>Bacteria</taxon>
        <taxon>Pseudomonadati</taxon>
        <taxon>Spirochaetota</taxon>
        <taxon>Spirochaetia</taxon>
        <taxon>Leptospirales</taxon>
        <taxon>Leptospiraceae</taxon>
        <taxon>Leptonema</taxon>
    </lineage>
</organism>